<evidence type="ECO:0000313" key="2">
    <source>
        <dbReference type="EMBL" id="SFA93178.1"/>
    </source>
</evidence>
<feature type="transmembrane region" description="Helical" evidence="1">
    <location>
        <begin position="124"/>
        <end position="145"/>
    </location>
</feature>
<evidence type="ECO:0000256" key="1">
    <source>
        <dbReference type="SAM" id="Phobius"/>
    </source>
</evidence>
<feature type="transmembrane region" description="Helical" evidence="1">
    <location>
        <begin position="15"/>
        <end position="36"/>
    </location>
</feature>
<dbReference type="Gene3D" id="1.10.1760.20">
    <property type="match status" value="1"/>
</dbReference>
<keyword evidence="1" id="KW-0812">Transmembrane</keyword>
<dbReference type="EMBL" id="FOKI01000006">
    <property type="protein sequence ID" value="SFA93178.1"/>
    <property type="molecule type" value="Genomic_DNA"/>
</dbReference>
<name>A0A1I0WYH0_9CLOT</name>
<keyword evidence="1" id="KW-1133">Transmembrane helix</keyword>
<reference evidence="2 3" key="1">
    <citation type="submission" date="2016-10" db="EMBL/GenBank/DDBJ databases">
        <authorList>
            <person name="de Groot N.N."/>
        </authorList>
    </citation>
    <scope>NUCLEOTIDE SEQUENCE [LARGE SCALE GENOMIC DNA]</scope>
    <source>
        <strain evidence="2 3">DSM 12271</strain>
    </source>
</reference>
<evidence type="ECO:0000313" key="3">
    <source>
        <dbReference type="Proteomes" id="UP000198619"/>
    </source>
</evidence>
<dbReference type="Pfam" id="PF12822">
    <property type="entry name" value="ECF_trnsprt"/>
    <property type="match status" value="1"/>
</dbReference>
<dbReference type="Proteomes" id="UP000198619">
    <property type="component" value="Unassembled WGS sequence"/>
</dbReference>
<proteinExistence type="predicted"/>
<keyword evidence="3" id="KW-1185">Reference proteome</keyword>
<dbReference type="RefSeq" id="WP_090039554.1">
    <property type="nucleotide sequence ID" value="NZ_FOKI01000006.1"/>
</dbReference>
<gene>
    <name evidence="2" type="ORF">SAMN04488528_1006131</name>
</gene>
<dbReference type="InterPro" id="IPR024529">
    <property type="entry name" value="ECF_trnsprt_substrate-spec"/>
</dbReference>
<accession>A0A1I0WYH0</accession>
<keyword evidence="1" id="KW-0472">Membrane</keyword>
<organism evidence="2 3">
    <name type="scientific">Clostridium frigidicarnis</name>
    <dbReference type="NCBI Taxonomy" id="84698"/>
    <lineage>
        <taxon>Bacteria</taxon>
        <taxon>Bacillati</taxon>
        <taxon>Bacillota</taxon>
        <taxon>Clostridia</taxon>
        <taxon>Eubacteriales</taxon>
        <taxon>Clostridiaceae</taxon>
        <taxon>Clostridium</taxon>
    </lineage>
</organism>
<dbReference type="OrthoDB" id="9813540at2"/>
<dbReference type="STRING" id="84698.SAMN04488528_1006131"/>
<sequence length="195" mass="21119">MNKTFNSHSSKVRQMTIVGLLSGITIFLGVTGYGFIQLPVARLTIMHIPVIIGVLIEGPKVGLAIAFMFGGFSFFQNLMAPNLLSFAFIDPRVSILPRLLIPLTTYGVYKILKIKNESIRIGVAALIGSLTNTIGVMGMLFALHIDKYAKAKQTSLEGAKTLIKSLIYTNGVLEAIAAAVITVAIVQAIRKSRRI</sequence>
<feature type="transmembrane region" description="Helical" evidence="1">
    <location>
        <begin position="95"/>
        <end position="112"/>
    </location>
</feature>
<dbReference type="AlphaFoldDB" id="A0A1I0WYH0"/>
<feature type="transmembrane region" description="Helical" evidence="1">
    <location>
        <begin position="48"/>
        <end position="75"/>
    </location>
</feature>
<dbReference type="GO" id="GO:0022857">
    <property type="term" value="F:transmembrane transporter activity"/>
    <property type="evidence" value="ECO:0007669"/>
    <property type="project" value="InterPro"/>
</dbReference>
<protein>
    <submittedName>
        <fullName evidence="2">Uncharacterized membrane protein</fullName>
    </submittedName>
</protein>
<feature type="transmembrane region" description="Helical" evidence="1">
    <location>
        <begin position="165"/>
        <end position="189"/>
    </location>
</feature>